<sequence length="56" mass="6483">MAFQKTCQVEVGIKRLILIDYNDPLRRRIPEKIRVASALSEDAIAIPDPRIEDQYI</sequence>
<organism evidence="1 2">
    <name type="scientific">Cupriavidus pampae</name>
    <dbReference type="NCBI Taxonomy" id="659251"/>
    <lineage>
        <taxon>Bacteria</taxon>
        <taxon>Pseudomonadati</taxon>
        <taxon>Pseudomonadota</taxon>
        <taxon>Betaproteobacteria</taxon>
        <taxon>Burkholderiales</taxon>
        <taxon>Burkholderiaceae</taxon>
        <taxon>Cupriavidus</taxon>
    </lineage>
</organism>
<protein>
    <submittedName>
        <fullName evidence="1">Uncharacterized protein</fullName>
    </submittedName>
</protein>
<reference evidence="1 2" key="1">
    <citation type="submission" date="2021-08" db="EMBL/GenBank/DDBJ databases">
        <authorList>
            <person name="Peeters C."/>
        </authorList>
    </citation>
    <scope>NUCLEOTIDE SEQUENCE [LARGE SCALE GENOMIC DNA]</scope>
    <source>
        <strain evidence="1 2">LMG 32289</strain>
    </source>
</reference>
<dbReference type="Proteomes" id="UP000706525">
    <property type="component" value="Unassembled WGS sequence"/>
</dbReference>
<accession>A0ABM8WB51</accession>
<evidence type="ECO:0000313" key="1">
    <source>
        <dbReference type="EMBL" id="CAG9164506.1"/>
    </source>
</evidence>
<comment type="caution">
    <text evidence="1">The sequence shown here is derived from an EMBL/GenBank/DDBJ whole genome shotgun (WGS) entry which is preliminary data.</text>
</comment>
<gene>
    <name evidence="1" type="ORF">LMG32289_00849</name>
</gene>
<evidence type="ECO:0000313" key="2">
    <source>
        <dbReference type="Proteomes" id="UP000706525"/>
    </source>
</evidence>
<keyword evidence="2" id="KW-1185">Reference proteome</keyword>
<proteinExistence type="predicted"/>
<dbReference type="EMBL" id="CAJZAG010000001">
    <property type="protein sequence ID" value="CAG9164506.1"/>
    <property type="molecule type" value="Genomic_DNA"/>
</dbReference>
<name>A0ABM8WB51_9BURK</name>